<organism evidence="17 18">
    <name type="scientific">Aquisalinus flavus</name>
    <dbReference type="NCBI Taxonomy" id="1526572"/>
    <lineage>
        <taxon>Bacteria</taxon>
        <taxon>Pseudomonadati</taxon>
        <taxon>Pseudomonadota</taxon>
        <taxon>Alphaproteobacteria</taxon>
        <taxon>Parvularculales</taxon>
        <taxon>Parvularculaceae</taxon>
        <taxon>Aquisalinus</taxon>
    </lineage>
</organism>
<keyword evidence="5" id="KW-0133">Cell shape</keyword>
<keyword evidence="8 16" id="KW-0472">Membrane</keyword>
<dbReference type="PANTHER" id="PTHR30474:SF2">
    <property type="entry name" value="PEPTIDOGLYCAN GLYCOSYLTRANSFERASE FTSW-RELATED"/>
    <property type="match status" value="1"/>
</dbReference>
<dbReference type="GO" id="GO:0008360">
    <property type="term" value="P:regulation of cell shape"/>
    <property type="evidence" value="ECO:0007669"/>
    <property type="project" value="UniProtKB-KW"/>
</dbReference>
<reference evidence="17" key="2">
    <citation type="submission" date="2020-09" db="EMBL/GenBank/DDBJ databases">
        <authorList>
            <person name="Sun Q."/>
            <person name="Zhou Y."/>
        </authorList>
    </citation>
    <scope>NUCLEOTIDE SEQUENCE</scope>
    <source>
        <strain evidence="17">CGMCC 1.12921</strain>
    </source>
</reference>
<accession>A0A8J2V2E2</accession>
<comment type="caution">
    <text evidence="17">The sequence shown here is derived from an EMBL/GenBank/DDBJ whole genome shotgun (WGS) entry which is preliminary data.</text>
</comment>
<keyword evidence="7 16" id="KW-1133">Transmembrane helix</keyword>
<keyword evidence="4 16" id="KW-0812">Transmembrane</keyword>
<protein>
    <recommendedName>
        <fullName evidence="12">Probable peptidoglycan glycosyltransferase FtsW</fullName>
        <ecNumber evidence="14">2.4.99.28</ecNumber>
    </recommendedName>
    <alternativeName>
        <fullName evidence="13">Cell division protein FtsW</fullName>
    </alternativeName>
    <alternativeName>
        <fullName evidence="10">Cell wall polymerase</fullName>
    </alternativeName>
    <alternativeName>
        <fullName evidence="9">Peptidoglycan polymerase</fullName>
    </alternativeName>
</protein>
<evidence type="ECO:0000313" key="18">
    <source>
        <dbReference type="Proteomes" id="UP000613582"/>
    </source>
</evidence>
<feature type="transmembrane region" description="Helical" evidence="16">
    <location>
        <begin position="72"/>
        <end position="90"/>
    </location>
</feature>
<feature type="transmembrane region" description="Helical" evidence="16">
    <location>
        <begin position="159"/>
        <end position="178"/>
    </location>
</feature>
<dbReference type="GO" id="GO:0008955">
    <property type="term" value="F:peptidoglycan glycosyltransferase activity"/>
    <property type="evidence" value="ECO:0007669"/>
    <property type="project" value="UniProtKB-EC"/>
</dbReference>
<dbReference type="EC" id="2.4.99.28" evidence="14"/>
<feature type="transmembrane region" description="Helical" evidence="16">
    <location>
        <begin position="185"/>
        <end position="218"/>
    </location>
</feature>
<feature type="transmembrane region" description="Helical" evidence="16">
    <location>
        <begin position="284"/>
        <end position="310"/>
    </location>
</feature>
<dbReference type="InterPro" id="IPR001182">
    <property type="entry name" value="FtsW/RodA"/>
</dbReference>
<dbReference type="PANTHER" id="PTHR30474">
    <property type="entry name" value="CELL CYCLE PROTEIN"/>
    <property type="match status" value="1"/>
</dbReference>
<feature type="transmembrane region" description="Helical" evidence="16">
    <location>
        <begin position="32"/>
        <end position="51"/>
    </location>
</feature>
<comment type="subcellular location">
    <subcellularLocation>
        <location evidence="1">Membrane</location>
        <topology evidence="1">Multi-pass membrane protein</topology>
    </subcellularLocation>
</comment>
<name>A0A8J2V2E2_9PROT</name>
<evidence type="ECO:0000256" key="5">
    <source>
        <dbReference type="ARBA" id="ARBA00022960"/>
    </source>
</evidence>
<keyword evidence="3" id="KW-0808">Transferase</keyword>
<dbReference type="GO" id="GO:0015648">
    <property type="term" value="F:lipid-linked peptidoglycan transporter activity"/>
    <property type="evidence" value="ECO:0007669"/>
    <property type="project" value="TreeGrafter"/>
</dbReference>
<feature type="transmembrane region" description="Helical" evidence="16">
    <location>
        <begin position="322"/>
        <end position="347"/>
    </location>
</feature>
<evidence type="ECO:0000256" key="13">
    <source>
        <dbReference type="ARBA" id="ARBA00041418"/>
    </source>
</evidence>
<evidence type="ECO:0000256" key="9">
    <source>
        <dbReference type="ARBA" id="ARBA00032370"/>
    </source>
</evidence>
<evidence type="ECO:0000256" key="14">
    <source>
        <dbReference type="ARBA" id="ARBA00044770"/>
    </source>
</evidence>
<reference evidence="17" key="1">
    <citation type="journal article" date="2014" name="Int. J. Syst. Evol. Microbiol.">
        <title>Complete genome sequence of Corynebacterium casei LMG S-19264T (=DSM 44701T), isolated from a smear-ripened cheese.</title>
        <authorList>
            <consortium name="US DOE Joint Genome Institute (JGI-PGF)"/>
            <person name="Walter F."/>
            <person name="Albersmeier A."/>
            <person name="Kalinowski J."/>
            <person name="Ruckert C."/>
        </authorList>
    </citation>
    <scope>NUCLEOTIDE SEQUENCE</scope>
    <source>
        <strain evidence="17">CGMCC 1.12921</strain>
    </source>
</reference>
<dbReference type="GO" id="GO:0032153">
    <property type="term" value="C:cell division site"/>
    <property type="evidence" value="ECO:0007669"/>
    <property type="project" value="TreeGrafter"/>
</dbReference>
<evidence type="ECO:0000256" key="2">
    <source>
        <dbReference type="ARBA" id="ARBA00022676"/>
    </source>
</evidence>
<keyword evidence="2" id="KW-0328">Glycosyltransferase</keyword>
<dbReference type="GO" id="GO:0009252">
    <property type="term" value="P:peptidoglycan biosynthetic process"/>
    <property type="evidence" value="ECO:0007669"/>
    <property type="project" value="UniProtKB-KW"/>
</dbReference>
<sequence>MNTLTAYISDLRLTSRDSMSALGRWWWSIDHWLLYATGALILMGIVLSFAAGPASAMRIGIDNTNHFIIKHMMFIIPAVGLMMLISFLTPLQARRVGVVVFAVMLVMIVAALLFGPTIKGAHRWLPLGPIGIQPSEFAKAGFVIAAAWLMAEGAKEKKFPGGLMALGCYGMFAGLLIAQPDYGQWALVTAVWAIMFFIAGWSWFWIIALGCTAVGALYMGYLYAPHIAARIDTFLNPASGDTYQVDKAVEAIRNGGAFGHDFGQEPGAAADAVKYQLPDSHTDFIFAVAGEEFGFFLCLVILALYGFFVCRAFMLAARKQSVFIQTAVCGLAAMIGLQAIVNIGVNLRVLPAKGMTLPFISYGGSSLLATGLAIGLILALTRKQPGHMSRRETLA</sequence>
<evidence type="ECO:0000313" key="17">
    <source>
        <dbReference type="EMBL" id="GGC99843.1"/>
    </source>
</evidence>
<dbReference type="AlphaFoldDB" id="A0A8J2V2E2"/>
<feature type="transmembrane region" description="Helical" evidence="16">
    <location>
        <begin position="359"/>
        <end position="381"/>
    </location>
</feature>
<dbReference type="Pfam" id="PF01098">
    <property type="entry name" value="FTSW_RODA_SPOVE"/>
    <property type="match status" value="1"/>
</dbReference>
<dbReference type="GO" id="GO:0051301">
    <property type="term" value="P:cell division"/>
    <property type="evidence" value="ECO:0007669"/>
    <property type="project" value="UniProtKB-KW"/>
</dbReference>
<evidence type="ECO:0000256" key="11">
    <source>
        <dbReference type="ARBA" id="ARBA00038053"/>
    </source>
</evidence>
<evidence type="ECO:0000256" key="8">
    <source>
        <dbReference type="ARBA" id="ARBA00023136"/>
    </source>
</evidence>
<proteinExistence type="inferred from homology"/>
<keyword evidence="6" id="KW-0573">Peptidoglycan synthesis</keyword>
<evidence type="ECO:0000256" key="10">
    <source>
        <dbReference type="ARBA" id="ARBA00033270"/>
    </source>
</evidence>
<gene>
    <name evidence="17" type="ORF">GCM10011342_06090</name>
</gene>
<dbReference type="EMBL" id="BMGH01000001">
    <property type="protein sequence ID" value="GGC99843.1"/>
    <property type="molecule type" value="Genomic_DNA"/>
</dbReference>
<keyword evidence="17" id="KW-0132">Cell division</keyword>
<feature type="transmembrane region" description="Helical" evidence="16">
    <location>
        <begin position="96"/>
        <end position="115"/>
    </location>
</feature>
<evidence type="ECO:0000256" key="1">
    <source>
        <dbReference type="ARBA" id="ARBA00004141"/>
    </source>
</evidence>
<evidence type="ECO:0000256" key="4">
    <source>
        <dbReference type="ARBA" id="ARBA00022692"/>
    </source>
</evidence>
<evidence type="ECO:0000256" key="12">
    <source>
        <dbReference type="ARBA" id="ARBA00041185"/>
    </source>
</evidence>
<evidence type="ECO:0000256" key="7">
    <source>
        <dbReference type="ARBA" id="ARBA00022989"/>
    </source>
</evidence>
<keyword evidence="17" id="KW-0131">Cell cycle</keyword>
<evidence type="ECO:0000256" key="6">
    <source>
        <dbReference type="ARBA" id="ARBA00022984"/>
    </source>
</evidence>
<comment type="catalytic activity">
    <reaction evidence="15">
        <text>[GlcNAc-(1-&gt;4)-Mur2Ac(oyl-L-Ala-gamma-D-Glu-L-Lys-D-Ala-D-Ala)](n)-di-trans,octa-cis-undecaprenyl diphosphate + beta-D-GlcNAc-(1-&gt;4)-Mur2Ac(oyl-L-Ala-gamma-D-Glu-L-Lys-D-Ala-D-Ala)-di-trans,octa-cis-undecaprenyl diphosphate = [GlcNAc-(1-&gt;4)-Mur2Ac(oyl-L-Ala-gamma-D-Glu-L-Lys-D-Ala-D-Ala)](n+1)-di-trans,octa-cis-undecaprenyl diphosphate + di-trans,octa-cis-undecaprenyl diphosphate + H(+)</text>
        <dbReference type="Rhea" id="RHEA:23708"/>
        <dbReference type="Rhea" id="RHEA-COMP:9602"/>
        <dbReference type="Rhea" id="RHEA-COMP:9603"/>
        <dbReference type="ChEBI" id="CHEBI:15378"/>
        <dbReference type="ChEBI" id="CHEBI:58405"/>
        <dbReference type="ChEBI" id="CHEBI:60033"/>
        <dbReference type="ChEBI" id="CHEBI:78435"/>
        <dbReference type="EC" id="2.4.99.28"/>
    </reaction>
</comment>
<dbReference type="RefSeq" id="WP_206711331.1">
    <property type="nucleotide sequence ID" value="NZ_BMGH01000001.1"/>
</dbReference>
<dbReference type="Proteomes" id="UP000613582">
    <property type="component" value="Unassembled WGS sequence"/>
</dbReference>
<evidence type="ECO:0000256" key="16">
    <source>
        <dbReference type="SAM" id="Phobius"/>
    </source>
</evidence>
<evidence type="ECO:0000256" key="3">
    <source>
        <dbReference type="ARBA" id="ARBA00022679"/>
    </source>
</evidence>
<comment type="similarity">
    <text evidence="11">Belongs to the SEDS family. FtsW subfamily.</text>
</comment>
<dbReference type="GO" id="GO:0005886">
    <property type="term" value="C:plasma membrane"/>
    <property type="evidence" value="ECO:0007669"/>
    <property type="project" value="TreeGrafter"/>
</dbReference>
<keyword evidence="18" id="KW-1185">Reference proteome</keyword>
<evidence type="ECO:0000256" key="15">
    <source>
        <dbReference type="ARBA" id="ARBA00049902"/>
    </source>
</evidence>